<dbReference type="Gramene" id="PSAT_LOCUS15583_t1">
    <property type="protein sequence ID" value="CAL5195946.1"/>
    <property type="gene ID" value="PSAT_LOCUS15583"/>
</dbReference>
<dbReference type="PROSITE" id="PS50181">
    <property type="entry name" value="FBOX"/>
    <property type="match status" value="1"/>
</dbReference>
<dbReference type="PANTHER" id="PTHR31672">
    <property type="entry name" value="BNACNNG10540D PROTEIN"/>
    <property type="match status" value="1"/>
</dbReference>
<accession>A0A9D5AU80</accession>
<name>A0A9D5AU80_PEA</name>
<dbReference type="Gramene" id="Psat04G0547300-T1">
    <property type="protein sequence ID" value="KAI5422033.1"/>
    <property type="gene ID" value="KIW84_045473"/>
</dbReference>
<feature type="domain" description="F-box" evidence="2">
    <location>
        <begin position="28"/>
        <end position="74"/>
    </location>
</feature>
<dbReference type="Gramene" id="Psat4g161600.1">
    <property type="protein sequence ID" value="Psat4g161600.1.cds1"/>
    <property type="gene ID" value="Psat4g161600"/>
</dbReference>
<proteinExistence type="predicted"/>
<reference evidence="3 4" key="1">
    <citation type="journal article" date="2022" name="Nat. Genet.">
        <title>Improved pea reference genome and pan-genome highlight genomic features and evolutionary characteristics.</title>
        <authorList>
            <person name="Yang T."/>
            <person name="Liu R."/>
            <person name="Luo Y."/>
            <person name="Hu S."/>
            <person name="Wang D."/>
            <person name="Wang C."/>
            <person name="Pandey M.K."/>
            <person name="Ge S."/>
            <person name="Xu Q."/>
            <person name="Li N."/>
            <person name="Li G."/>
            <person name="Huang Y."/>
            <person name="Saxena R.K."/>
            <person name="Ji Y."/>
            <person name="Li M."/>
            <person name="Yan X."/>
            <person name="He Y."/>
            <person name="Liu Y."/>
            <person name="Wang X."/>
            <person name="Xiang C."/>
            <person name="Varshney R.K."/>
            <person name="Ding H."/>
            <person name="Gao S."/>
            <person name="Zong X."/>
        </authorList>
    </citation>
    <scope>NUCLEOTIDE SEQUENCE [LARGE SCALE GENOMIC DNA]</scope>
    <source>
        <strain evidence="3 4">cv. Zhongwan 6</strain>
    </source>
</reference>
<comment type="caution">
    <text evidence="3">The sequence shown here is derived from an EMBL/GenBank/DDBJ whole genome shotgun (WGS) entry which is preliminary data.</text>
</comment>
<protein>
    <recommendedName>
        <fullName evidence="2">F-box domain-containing protein</fullName>
    </recommendedName>
</protein>
<organism evidence="3 4">
    <name type="scientific">Pisum sativum</name>
    <name type="common">Garden pea</name>
    <name type="synonym">Lathyrus oleraceus</name>
    <dbReference type="NCBI Taxonomy" id="3888"/>
    <lineage>
        <taxon>Eukaryota</taxon>
        <taxon>Viridiplantae</taxon>
        <taxon>Streptophyta</taxon>
        <taxon>Embryophyta</taxon>
        <taxon>Tracheophyta</taxon>
        <taxon>Spermatophyta</taxon>
        <taxon>Magnoliopsida</taxon>
        <taxon>eudicotyledons</taxon>
        <taxon>Gunneridae</taxon>
        <taxon>Pentapetalae</taxon>
        <taxon>rosids</taxon>
        <taxon>fabids</taxon>
        <taxon>Fabales</taxon>
        <taxon>Fabaceae</taxon>
        <taxon>Papilionoideae</taxon>
        <taxon>50 kb inversion clade</taxon>
        <taxon>NPAAA clade</taxon>
        <taxon>Hologalegina</taxon>
        <taxon>IRL clade</taxon>
        <taxon>Fabeae</taxon>
        <taxon>Lathyrus</taxon>
    </lineage>
</organism>
<dbReference type="InterPro" id="IPR001810">
    <property type="entry name" value="F-box_dom"/>
</dbReference>
<dbReference type="AlphaFoldDB" id="A0A9D5AU80"/>
<keyword evidence="4" id="KW-1185">Reference proteome</keyword>
<feature type="compositionally biased region" description="Basic residues" evidence="1">
    <location>
        <begin position="1"/>
        <end position="17"/>
    </location>
</feature>
<dbReference type="InterPro" id="IPR036047">
    <property type="entry name" value="F-box-like_dom_sf"/>
</dbReference>
<evidence type="ECO:0000256" key="1">
    <source>
        <dbReference type="SAM" id="MobiDB-lite"/>
    </source>
</evidence>
<feature type="region of interest" description="Disordered" evidence="1">
    <location>
        <begin position="1"/>
        <end position="21"/>
    </location>
</feature>
<dbReference type="InterPro" id="IPR050796">
    <property type="entry name" value="SCF_F-box_component"/>
</dbReference>
<dbReference type="Pfam" id="PF00646">
    <property type="entry name" value="F-box"/>
    <property type="match status" value="1"/>
</dbReference>
<dbReference type="Gene3D" id="1.20.1280.50">
    <property type="match status" value="1"/>
</dbReference>
<sequence length="399" mass="46212">MDRRRSLRVKSHDHAKKNMNQNSNSCKVMSILFLPEDLKLRIFHFVPIHCLINSVRYVCKSWAATIASSTFTQVYECRARSKPGLYVENRKLRNRSYLLEFKDDVNGQFERTDLGTPQKMGRVIGTCHGILLLLSTDRRYFVVNPILKCWLTVPCFPISRPGLVFWGQCTITHVLRTAKFKLFHLDVIDDSGASWFVFYVLRIGIDSSWKEIARKEASQTSPRFWFYFSSRPLYSGGDDLYWLTNGEVIVMDIDKEIIVREYSLPAGKMLGGPLWMGNCLSCVVTIDSTRTHQIYILDFDSGEWSLYHEIGPFDYMPAFGHSYNFNIPIVVFCLWINDRIIFRVGLHQNQIGNMFSCKHIHFGYNVKTKQLTKLEDIDEGNFEVWLHTNSLVSLPTTPA</sequence>
<evidence type="ECO:0000313" key="4">
    <source>
        <dbReference type="Proteomes" id="UP001058974"/>
    </source>
</evidence>
<dbReference type="Proteomes" id="UP001058974">
    <property type="component" value="Chromosome 4"/>
</dbReference>
<dbReference type="SUPFAM" id="SSF81383">
    <property type="entry name" value="F-box domain"/>
    <property type="match status" value="1"/>
</dbReference>
<dbReference type="OrthoDB" id="1918594at2759"/>
<evidence type="ECO:0000313" key="3">
    <source>
        <dbReference type="EMBL" id="KAI5422033.1"/>
    </source>
</evidence>
<dbReference type="Gramene" id="Psat4g161600.2">
    <property type="protein sequence ID" value="Psat4g161600.2.cds1"/>
    <property type="gene ID" value="Psat4g161600"/>
</dbReference>
<evidence type="ECO:0000259" key="2">
    <source>
        <dbReference type="PROSITE" id="PS50181"/>
    </source>
</evidence>
<dbReference type="EMBL" id="JAMSHJ010000004">
    <property type="protein sequence ID" value="KAI5422033.1"/>
    <property type="molecule type" value="Genomic_DNA"/>
</dbReference>
<gene>
    <name evidence="3" type="ORF">KIW84_045473</name>
</gene>